<gene>
    <name evidence="2" type="ORF">CUTER_01910</name>
</gene>
<protein>
    <submittedName>
        <fullName evidence="2">Uncharacterized protein</fullName>
    </submittedName>
</protein>
<evidence type="ECO:0000313" key="3">
    <source>
        <dbReference type="Proteomes" id="UP000035548"/>
    </source>
</evidence>
<reference evidence="3" key="2">
    <citation type="submission" date="2015-05" db="EMBL/GenBank/DDBJ databases">
        <title>Complete genome sequence of Corynebacterium uterequi DSM 45634, isolated from the uterus of a maiden mare.</title>
        <authorList>
            <person name="Ruckert C."/>
            <person name="Albersmeier A."/>
            <person name="Winkler A."/>
            <person name="Tauch A."/>
        </authorList>
    </citation>
    <scope>NUCLEOTIDE SEQUENCE [LARGE SCALE GENOMIC DNA]</scope>
    <source>
        <strain evidence="3">DSM 45634</strain>
    </source>
</reference>
<keyword evidence="1" id="KW-0472">Membrane</keyword>
<organism evidence="2 3">
    <name type="scientific">Corynebacterium uterequi</name>
    <dbReference type="NCBI Taxonomy" id="1072256"/>
    <lineage>
        <taxon>Bacteria</taxon>
        <taxon>Bacillati</taxon>
        <taxon>Actinomycetota</taxon>
        <taxon>Actinomycetes</taxon>
        <taxon>Mycobacteriales</taxon>
        <taxon>Corynebacteriaceae</taxon>
        <taxon>Corynebacterium</taxon>
    </lineage>
</organism>
<keyword evidence="3" id="KW-1185">Reference proteome</keyword>
<dbReference type="KEGG" id="cut:CUTER_01910"/>
<dbReference type="Proteomes" id="UP000035548">
    <property type="component" value="Chromosome"/>
</dbReference>
<keyword evidence="1" id="KW-0812">Transmembrane</keyword>
<evidence type="ECO:0000256" key="1">
    <source>
        <dbReference type="SAM" id="Phobius"/>
    </source>
</evidence>
<feature type="transmembrane region" description="Helical" evidence="1">
    <location>
        <begin position="12"/>
        <end position="28"/>
    </location>
</feature>
<evidence type="ECO:0000313" key="2">
    <source>
        <dbReference type="EMBL" id="AKK10397.1"/>
    </source>
</evidence>
<dbReference type="STRING" id="1072256.CUTER_01910"/>
<reference evidence="2 3" key="1">
    <citation type="journal article" date="2015" name="Genome Announc.">
        <title>Virulence Factor Genes Detected in the Complete Genome Sequence of Corynebacterium uterequi DSM 45634, Isolated from the Uterus of a Maiden Mare.</title>
        <authorList>
            <person name="Ruckert C."/>
            <person name="Kriete M."/>
            <person name="Jaenicke S."/>
            <person name="Winkler A."/>
            <person name="Tauch A."/>
        </authorList>
    </citation>
    <scope>NUCLEOTIDE SEQUENCE [LARGE SCALE GENOMIC DNA]</scope>
    <source>
        <strain evidence="2 3">DSM 45634</strain>
    </source>
</reference>
<dbReference type="PATRIC" id="fig|1072256.5.peg.373"/>
<proteinExistence type="predicted"/>
<keyword evidence="1" id="KW-1133">Transmembrane helix</keyword>
<name>A0A0G3HGX6_9CORY</name>
<dbReference type="RefSeq" id="WP_158408107.1">
    <property type="nucleotide sequence ID" value="NZ_CP011546.1"/>
</dbReference>
<sequence length="54" mass="5640">MRTIKDPQTTINIWIGIALASAALVVVMGKPAVIFLLFAIAGLGLAAKSYAPKN</sequence>
<accession>A0A0G3HGX6</accession>
<dbReference type="EMBL" id="CP011546">
    <property type="protein sequence ID" value="AKK10397.1"/>
    <property type="molecule type" value="Genomic_DNA"/>
</dbReference>
<dbReference type="AlphaFoldDB" id="A0A0G3HGX6"/>